<dbReference type="Gene3D" id="1.10.357.110">
    <property type="entry name" value="Vacuolar protein sorting-associated protein 53, C-terminus"/>
    <property type="match status" value="1"/>
</dbReference>
<evidence type="ECO:0000256" key="2">
    <source>
        <dbReference type="ARBA" id="ARBA00004481"/>
    </source>
</evidence>
<keyword evidence="4" id="KW-0967">Endosome</keyword>
<evidence type="ECO:0000313" key="11">
    <source>
        <dbReference type="EMBL" id="EKM54678.1"/>
    </source>
</evidence>
<feature type="coiled-coil region" evidence="7">
    <location>
        <begin position="70"/>
        <end position="101"/>
    </location>
</feature>
<reference evidence="11 12" key="1">
    <citation type="journal article" date="2012" name="BMC Genomics">
        <title>Comparative genomics of the white-rot fungi, Phanerochaete carnosa and P. chrysosporium, to elucidate the genetic basis of the distinct wood types they colonize.</title>
        <authorList>
            <person name="Suzuki H."/>
            <person name="MacDonald J."/>
            <person name="Syed K."/>
            <person name="Salamov A."/>
            <person name="Hori C."/>
            <person name="Aerts A."/>
            <person name="Henrissat B."/>
            <person name="Wiebenga A."/>
            <person name="vanKuyk P.A."/>
            <person name="Barry K."/>
            <person name="Lindquist E."/>
            <person name="LaButti K."/>
            <person name="Lapidus A."/>
            <person name="Lucas S."/>
            <person name="Coutinho P."/>
            <person name="Gong Y."/>
            <person name="Samejima M."/>
            <person name="Mahadevan R."/>
            <person name="Abou-Zaid M."/>
            <person name="de Vries R.P."/>
            <person name="Igarashi K."/>
            <person name="Yadav J.S."/>
            <person name="Grigoriev I.V."/>
            <person name="Master E.R."/>
        </authorList>
    </citation>
    <scope>NUCLEOTIDE SEQUENCE [LARGE SCALE GENOMIC DNA]</scope>
    <source>
        <strain evidence="11 12">HHB-10118-sp</strain>
    </source>
</reference>
<dbReference type="GO" id="GO:0010008">
    <property type="term" value="C:endosome membrane"/>
    <property type="evidence" value="ECO:0007669"/>
    <property type="project" value="UniProtKB-SubCell"/>
</dbReference>
<evidence type="ECO:0000256" key="1">
    <source>
        <dbReference type="ARBA" id="ARBA00004150"/>
    </source>
</evidence>
<dbReference type="InterPro" id="IPR038260">
    <property type="entry name" value="Vps53_C_sf"/>
</dbReference>
<evidence type="ECO:0000256" key="3">
    <source>
        <dbReference type="ARBA" id="ARBA00008628"/>
    </source>
</evidence>
<sequence length="850" mass="95353">MSTTSLGYSTALSTSRREDVLPHELRLAIQRVLDLRPDADTNPLDDLSDDFSPIGVLNEFFPDEASLSKLETVQTQLVQTEKELQDEISALQEELQKEQDPNRMQSIQEMISDLLGQMSRIREKATESEAVVRNITKEIQVLDLAKRNLILSMTTMKRLQSLVSALGQLEEQMRENKYQDIAQTLAAVKQIIASFRQYTSLHRMSQISRRVHDIQNELRAKIDADWDKFYAQDPAKPVKPSTMAAACRVIDVLGPDIRVSFIERYVALELKEYRRIFKASDEAGQLDNVTNRFGWFRRLLQTHETETGRVFPGDWQVGWHLTAKFIEITRDDMTTLLSKPGSGLTVKQLLDTLQEVLDFEASIVKKYAIPLADILKATQPVTGMRLNKPISTAFEPHMSIFISAQDKALSDMLSKHRGTKSRPSLEAISSEGDDSEPRTSVLPSSTELFYFYAQILEQCANLFTGQPLYDLCQLQKKWLRIYAEEVLVAGLKRPTTFTRHSVEARLDMNELKNACVLINTADYCHQTALELEEKIREKVSEAYKQRISFQEECDFFVSAVSAAILVILKELENACDSAFTTMSRITWGTLNLVSGNSSYVDDLVKAAENVVDAVRPLVDQKKYLRNFFDKAAGLLIAKFTNALVRGRPLKEVGAEQRSQLLIDLGVLKACLLRIPGEANITANYTRTVTKNTQRLEALLKVIVTPVDPAEGFVLNYTLLIGDQSFSNFQKILDLKGTPNQQQNELMDTFLTITSTKTDLENTSFLSSLDMDPAHSSTLANSNLGSPSGSRVNLLTGTGGESILAALTSPSFTSALSGSDTPPREQQPASKFSDFRRFVSFAVRRDSVQHP</sequence>
<feature type="domain" description="Vps53 C-terminal" evidence="10">
    <location>
        <begin position="659"/>
        <end position="737"/>
    </location>
</feature>
<dbReference type="AlphaFoldDB" id="K5VT25"/>
<feature type="domain" description="Vps53 N-terminal" evidence="9">
    <location>
        <begin position="49"/>
        <end position="415"/>
    </location>
</feature>
<dbReference type="Pfam" id="PF04100">
    <property type="entry name" value="Vps53_N"/>
    <property type="match status" value="1"/>
</dbReference>
<evidence type="ECO:0000256" key="6">
    <source>
        <dbReference type="ARBA" id="ARBA00023136"/>
    </source>
</evidence>
<dbReference type="PANTHER" id="PTHR12820">
    <property type="entry name" value="VACUOLAR SORTING PROTEIN 53"/>
    <property type="match status" value="1"/>
</dbReference>
<name>K5VT25_PHACS</name>
<dbReference type="OrthoDB" id="10261632at2759"/>
<evidence type="ECO:0000256" key="5">
    <source>
        <dbReference type="ARBA" id="ARBA00023034"/>
    </source>
</evidence>
<dbReference type="PANTHER" id="PTHR12820:SF0">
    <property type="entry name" value="VACUOLAR PROTEIN SORTING-ASSOCIATED PROTEIN 53 HOMOLOG"/>
    <property type="match status" value="1"/>
</dbReference>
<dbReference type="RefSeq" id="XP_007397361.1">
    <property type="nucleotide sequence ID" value="XM_007397299.1"/>
</dbReference>
<dbReference type="FunCoup" id="K5VT25">
    <property type="interactions" value="452"/>
</dbReference>
<dbReference type="GO" id="GO:0000938">
    <property type="term" value="C:GARP complex"/>
    <property type="evidence" value="ECO:0007669"/>
    <property type="project" value="InterPro"/>
</dbReference>
<dbReference type="HOGENOM" id="CLU_007339_0_0_1"/>
<accession>K5VT25</accession>
<dbReference type="InterPro" id="IPR007234">
    <property type="entry name" value="Vps53_N"/>
</dbReference>
<dbReference type="KEGG" id="pco:PHACADRAFT_123979"/>
<evidence type="ECO:0000256" key="8">
    <source>
        <dbReference type="SAM" id="MobiDB-lite"/>
    </source>
</evidence>
<comment type="subcellular location">
    <subcellularLocation>
        <location evidence="2">Endosome membrane</location>
        <topology evidence="2">Peripheral membrane protein</topology>
    </subcellularLocation>
    <subcellularLocation>
        <location evidence="1">Golgi apparatus</location>
        <location evidence="1">trans-Golgi network membrane</location>
        <topology evidence="1">Peripheral membrane protein</topology>
    </subcellularLocation>
</comment>
<feature type="region of interest" description="Disordered" evidence="8">
    <location>
        <begin position="413"/>
        <end position="441"/>
    </location>
</feature>
<dbReference type="GO" id="GO:0042147">
    <property type="term" value="P:retrograde transport, endosome to Golgi"/>
    <property type="evidence" value="ECO:0007669"/>
    <property type="project" value="InterPro"/>
</dbReference>
<evidence type="ECO:0000259" key="9">
    <source>
        <dbReference type="Pfam" id="PF04100"/>
    </source>
</evidence>
<evidence type="ECO:0000259" key="10">
    <source>
        <dbReference type="Pfam" id="PF16854"/>
    </source>
</evidence>
<dbReference type="InterPro" id="IPR031745">
    <property type="entry name" value="Vps53_C"/>
</dbReference>
<proteinExistence type="inferred from homology"/>
<organism evidence="11 12">
    <name type="scientific">Phanerochaete carnosa (strain HHB-10118-sp)</name>
    <name type="common">White-rot fungus</name>
    <name type="synonym">Peniophora carnosa</name>
    <dbReference type="NCBI Taxonomy" id="650164"/>
    <lineage>
        <taxon>Eukaryota</taxon>
        <taxon>Fungi</taxon>
        <taxon>Dikarya</taxon>
        <taxon>Basidiomycota</taxon>
        <taxon>Agaricomycotina</taxon>
        <taxon>Agaricomycetes</taxon>
        <taxon>Polyporales</taxon>
        <taxon>Phanerochaetaceae</taxon>
        <taxon>Phanerochaete</taxon>
    </lineage>
</organism>
<dbReference type="STRING" id="650164.K5VT25"/>
<protein>
    <submittedName>
        <fullName evidence="11">Uncharacterized protein</fullName>
    </submittedName>
</protein>
<dbReference type="GO" id="GO:0005829">
    <property type="term" value="C:cytosol"/>
    <property type="evidence" value="ECO:0007669"/>
    <property type="project" value="GOC"/>
</dbReference>
<dbReference type="GeneID" id="18907983"/>
<dbReference type="InterPro" id="IPR039766">
    <property type="entry name" value="Vps53"/>
</dbReference>
<evidence type="ECO:0000313" key="12">
    <source>
        <dbReference type="Proteomes" id="UP000008370"/>
    </source>
</evidence>
<dbReference type="InParanoid" id="K5VT25"/>
<keyword evidence="6" id="KW-0472">Membrane</keyword>
<dbReference type="EMBL" id="JH930473">
    <property type="protein sequence ID" value="EKM54678.1"/>
    <property type="molecule type" value="Genomic_DNA"/>
</dbReference>
<evidence type="ECO:0000256" key="7">
    <source>
        <dbReference type="SAM" id="Coils"/>
    </source>
</evidence>
<keyword evidence="12" id="KW-1185">Reference proteome</keyword>
<dbReference type="Proteomes" id="UP000008370">
    <property type="component" value="Unassembled WGS sequence"/>
</dbReference>
<gene>
    <name evidence="11" type="ORF">PHACADRAFT_123979</name>
</gene>
<dbReference type="Pfam" id="PF16854">
    <property type="entry name" value="VPS53_C"/>
    <property type="match status" value="1"/>
</dbReference>
<keyword evidence="5" id="KW-0333">Golgi apparatus</keyword>
<comment type="similarity">
    <text evidence="3">Belongs to the VPS53 family.</text>
</comment>
<evidence type="ECO:0000256" key="4">
    <source>
        <dbReference type="ARBA" id="ARBA00022753"/>
    </source>
</evidence>
<keyword evidence="7" id="KW-0175">Coiled coil</keyword>